<protein>
    <submittedName>
        <fullName evidence="1">Uncharacterized protein</fullName>
    </submittedName>
</protein>
<proteinExistence type="predicted"/>
<evidence type="ECO:0000313" key="2">
    <source>
        <dbReference type="Proteomes" id="UP001597374"/>
    </source>
</evidence>
<keyword evidence="2" id="KW-1185">Reference proteome</keyword>
<organism evidence="1 2">
    <name type="scientific">Pontibacter ruber</name>
    <dbReference type="NCBI Taxonomy" id="1343895"/>
    <lineage>
        <taxon>Bacteria</taxon>
        <taxon>Pseudomonadati</taxon>
        <taxon>Bacteroidota</taxon>
        <taxon>Cytophagia</taxon>
        <taxon>Cytophagales</taxon>
        <taxon>Hymenobacteraceae</taxon>
        <taxon>Pontibacter</taxon>
    </lineage>
</organism>
<reference evidence="2" key="1">
    <citation type="journal article" date="2019" name="Int. J. Syst. Evol. Microbiol.">
        <title>The Global Catalogue of Microorganisms (GCM) 10K type strain sequencing project: providing services to taxonomists for standard genome sequencing and annotation.</title>
        <authorList>
            <consortium name="The Broad Institute Genomics Platform"/>
            <consortium name="The Broad Institute Genome Sequencing Center for Infectious Disease"/>
            <person name="Wu L."/>
            <person name="Ma J."/>
        </authorList>
    </citation>
    <scope>NUCLEOTIDE SEQUENCE [LARGE SCALE GENOMIC DNA]</scope>
    <source>
        <strain evidence="2">CGMCC 4.1782</strain>
    </source>
</reference>
<dbReference type="RefSeq" id="WP_250428722.1">
    <property type="nucleotide sequence ID" value="NZ_JALPRR010000001.1"/>
</dbReference>
<evidence type="ECO:0000313" key="1">
    <source>
        <dbReference type="EMBL" id="MFD2246947.1"/>
    </source>
</evidence>
<dbReference type="Proteomes" id="UP001597374">
    <property type="component" value="Unassembled WGS sequence"/>
</dbReference>
<accession>A0ABW5CX72</accession>
<sequence length="215" mass="25125">MVVDYSLKKKLIKEICIPADKVIGYVINDVDLNMDGRKDVIVRYHKMPLADGDIITHDIYIKIDDSNYKLIKSLDNLKSPVLKSYDPDYVKTNPLTQDISSRFPRNVEVEFKDNLITISHFLYDVYGKTYSFEYRKSANDWVLSKEEYWIGDLAPNYIALMGVSEKLRGKVVLEEKKQVKPVKIADFSLEESKKKAEEEGEYLMENYDIFNWKVE</sequence>
<dbReference type="EMBL" id="JBHUIM010000001">
    <property type="protein sequence ID" value="MFD2246947.1"/>
    <property type="molecule type" value="Genomic_DNA"/>
</dbReference>
<name>A0ABW5CX72_9BACT</name>
<gene>
    <name evidence="1" type="ORF">ACFSKP_11820</name>
</gene>
<comment type="caution">
    <text evidence="1">The sequence shown here is derived from an EMBL/GenBank/DDBJ whole genome shotgun (WGS) entry which is preliminary data.</text>
</comment>